<evidence type="ECO:0000313" key="1">
    <source>
        <dbReference type="EMBL" id="KAL1510850.1"/>
    </source>
</evidence>
<dbReference type="EMBL" id="JBGBPQ010000015">
    <property type="protein sequence ID" value="KAL1510850.1"/>
    <property type="molecule type" value="Genomic_DNA"/>
</dbReference>
<name>A0AB34J2J0_PRYPA</name>
<reference evidence="1 2" key="1">
    <citation type="journal article" date="2024" name="Science">
        <title>Giant polyketide synthase enzymes in the biosynthesis of giant marine polyether toxins.</title>
        <authorList>
            <person name="Fallon T.R."/>
            <person name="Shende V.V."/>
            <person name="Wierzbicki I.H."/>
            <person name="Pendleton A.L."/>
            <person name="Watervoot N.F."/>
            <person name="Auber R.P."/>
            <person name="Gonzalez D.J."/>
            <person name="Wisecaver J.H."/>
            <person name="Moore B.S."/>
        </authorList>
    </citation>
    <scope>NUCLEOTIDE SEQUENCE [LARGE SCALE GENOMIC DNA]</scope>
    <source>
        <strain evidence="1 2">12B1</strain>
    </source>
</reference>
<accession>A0AB34J2J0</accession>
<gene>
    <name evidence="1" type="ORF">AB1Y20_007132</name>
</gene>
<comment type="caution">
    <text evidence="1">The sequence shown here is derived from an EMBL/GenBank/DDBJ whole genome shotgun (WGS) entry which is preliminary data.</text>
</comment>
<proteinExistence type="predicted"/>
<organism evidence="1 2">
    <name type="scientific">Prymnesium parvum</name>
    <name type="common">Toxic golden alga</name>
    <dbReference type="NCBI Taxonomy" id="97485"/>
    <lineage>
        <taxon>Eukaryota</taxon>
        <taxon>Haptista</taxon>
        <taxon>Haptophyta</taxon>
        <taxon>Prymnesiophyceae</taxon>
        <taxon>Prymnesiales</taxon>
        <taxon>Prymnesiaceae</taxon>
        <taxon>Prymnesium</taxon>
    </lineage>
</organism>
<evidence type="ECO:0000313" key="2">
    <source>
        <dbReference type="Proteomes" id="UP001515480"/>
    </source>
</evidence>
<dbReference type="AlphaFoldDB" id="A0AB34J2J0"/>
<keyword evidence="2" id="KW-1185">Reference proteome</keyword>
<protein>
    <submittedName>
        <fullName evidence="1">Uncharacterized protein</fullName>
    </submittedName>
</protein>
<dbReference type="Proteomes" id="UP001515480">
    <property type="component" value="Unassembled WGS sequence"/>
</dbReference>
<sequence>MSVRAAAAVELRRRAHQQAYCGGQRGAVSAAPALLLRFHRTLARASGCDARPPPAATRCDSARGAAGRMSQFSNASIVTVPMVEILKKQGPTSNVYRRNTACWMRRKNTA</sequence>